<dbReference type="AlphaFoldDB" id="A0AAV7TTZ2"/>
<proteinExistence type="predicted"/>
<evidence type="ECO:0000313" key="1">
    <source>
        <dbReference type="EMBL" id="KAJ1179117.1"/>
    </source>
</evidence>
<keyword evidence="2" id="KW-1185">Reference proteome</keyword>
<name>A0AAV7TTZ2_PLEWA</name>
<dbReference type="EMBL" id="JANPWB010000006">
    <property type="protein sequence ID" value="KAJ1179117.1"/>
    <property type="molecule type" value="Genomic_DNA"/>
</dbReference>
<organism evidence="1 2">
    <name type="scientific">Pleurodeles waltl</name>
    <name type="common">Iberian ribbed newt</name>
    <dbReference type="NCBI Taxonomy" id="8319"/>
    <lineage>
        <taxon>Eukaryota</taxon>
        <taxon>Metazoa</taxon>
        <taxon>Chordata</taxon>
        <taxon>Craniata</taxon>
        <taxon>Vertebrata</taxon>
        <taxon>Euteleostomi</taxon>
        <taxon>Amphibia</taxon>
        <taxon>Batrachia</taxon>
        <taxon>Caudata</taxon>
        <taxon>Salamandroidea</taxon>
        <taxon>Salamandridae</taxon>
        <taxon>Pleurodelinae</taxon>
        <taxon>Pleurodeles</taxon>
    </lineage>
</organism>
<reference evidence="1" key="1">
    <citation type="journal article" date="2022" name="bioRxiv">
        <title>Sequencing and chromosome-scale assembly of the giantPleurodeles waltlgenome.</title>
        <authorList>
            <person name="Brown T."/>
            <person name="Elewa A."/>
            <person name="Iarovenko S."/>
            <person name="Subramanian E."/>
            <person name="Araus A.J."/>
            <person name="Petzold A."/>
            <person name="Susuki M."/>
            <person name="Suzuki K.-i.T."/>
            <person name="Hayashi T."/>
            <person name="Toyoda A."/>
            <person name="Oliveira C."/>
            <person name="Osipova E."/>
            <person name="Leigh N.D."/>
            <person name="Simon A."/>
            <person name="Yun M.H."/>
        </authorList>
    </citation>
    <scope>NUCLEOTIDE SEQUENCE</scope>
    <source>
        <strain evidence="1">20211129_DDA</strain>
        <tissue evidence="1">Liver</tissue>
    </source>
</reference>
<comment type="caution">
    <text evidence="1">The sequence shown here is derived from an EMBL/GenBank/DDBJ whole genome shotgun (WGS) entry which is preliminary data.</text>
</comment>
<evidence type="ECO:0000313" key="2">
    <source>
        <dbReference type="Proteomes" id="UP001066276"/>
    </source>
</evidence>
<gene>
    <name evidence="1" type="ORF">NDU88_004353</name>
</gene>
<accession>A0AAV7TTZ2</accession>
<sequence>MRVTDVGIKRHCYDASCSCRPVVAIHVVACDVANCHVAADLLRTQPRALPGFHALMLASSLPWRVLGPEDYHQVAGSEAAALFPHRLADPWLCMGAVTGADTTKAPAIFISYMVWSCYKMAQ</sequence>
<protein>
    <submittedName>
        <fullName evidence="1">Uncharacterized protein</fullName>
    </submittedName>
</protein>
<dbReference type="Proteomes" id="UP001066276">
    <property type="component" value="Chromosome 3_2"/>
</dbReference>